<dbReference type="SUPFAM" id="SSF55729">
    <property type="entry name" value="Acyl-CoA N-acyltransferases (Nat)"/>
    <property type="match status" value="1"/>
</dbReference>
<comment type="similarity">
    <text evidence="3">Belongs to the acetyltransferase family. RimJ subfamily.</text>
</comment>
<dbReference type="RefSeq" id="WP_343924325.1">
    <property type="nucleotide sequence ID" value="NZ_BAAAKW010000026.1"/>
</dbReference>
<feature type="domain" description="N-acetyltransferase" evidence="4">
    <location>
        <begin position="17"/>
        <end position="175"/>
    </location>
</feature>
<name>A0ABP4G700_9MICO</name>
<evidence type="ECO:0000256" key="3">
    <source>
        <dbReference type="ARBA" id="ARBA00038502"/>
    </source>
</evidence>
<evidence type="ECO:0000313" key="6">
    <source>
        <dbReference type="Proteomes" id="UP001500943"/>
    </source>
</evidence>
<reference evidence="6" key="1">
    <citation type="journal article" date="2019" name="Int. J. Syst. Evol. Microbiol.">
        <title>The Global Catalogue of Microorganisms (GCM) 10K type strain sequencing project: providing services to taxonomists for standard genome sequencing and annotation.</title>
        <authorList>
            <consortium name="The Broad Institute Genomics Platform"/>
            <consortium name="The Broad Institute Genome Sequencing Center for Infectious Disease"/>
            <person name="Wu L."/>
            <person name="Ma J."/>
        </authorList>
    </citation>
    <scope>NUCLEOTIDE SEQUENCE [LARGE SCALE GENOMIC DNA]</scope>
    <source>
        <strain evidence="6">JCM 12762</strain>
    </source>
</reference>
<proteinExistence type="inferred from homology"/>
<accession>A0ABP4G700</accession>
<gene>
    <name evidence="5" type="ORF">GCM10009655_13250</name>
</gene>
<keyword evidence="6" id="KW-1185">Reference proteome</keyword>
<dbReference type="CDD" id="cd04301">
    <property type="entry name" value="NAT_SF"/>
    <property type="match status" value="1"/>
</dbReference>
<dbReference type="PANTHER" id="PTHR43792:SF8">
    <property type="entry name" value="[RIBOSOMAL PROTEIN US5]-ALANINE N-ACETYLTRANSFERASE"/>
    <property type="match status" value="1"/>
</dbReference>
<protein>
    <submittedName>
        <fullName evidence="5">GNAT family N-acetyltransferase</fullName>
    </submittedName>
</protein>
<dbReference type="Proteomes" id="UP001500943">
    <property type="component" value="Unassembled WGS sequence"/>
</dbReference>
<evidence type="ECO:0000256" key="1">
    <source>
        <dbReference type="ARBA" id="ARBA00022679"/>
    </source>
</evidence>
<comment type="caution">
    <text evidence="5">The sequence shown here is derived from an EMBL/GenBank/DDBJ whole genome shotgun (WGS) entry which is preliminary data.</text>
</comment>
<evidence type="ECO:0000259" key="4">
    <source>
        <dbReference type="PROSITE" id="PS51186"/>
    </source>
</evidence>
<dbReference type="InterPro" id="IPR016181">
    <property type="entry name" value="Acyl_CoA_acyltransferase"/>
</dbReference>
<keyword evidence="1" id="KW-0808">Transferase</keyword>
<keyword evidence="2" id="KW-0012">Acyltransferase</keyword>
<dbReference type="InterPro" id="IPR000182">
    <property type="entry name" value="GNAT_dom"/>
</dbReference>
<dbReference type="PANTHER" id="PTHR43792">
    <property type="entry name" value="GNAT FAMILY, PUTATIVE (AFU_ORTHOLOGUE AFUA_3G00765)-RELATED-RELATED"/>
    <property type="match status" value="1"/>
</dbReference>
<evidence type="ECO:0000313" key="5">
    <source>
        <dbReference type="EMBL" id="GAA1215331.1"/>
    </source>
</evidence>
<sequence length="186" mass="21263">MTRGVNQRVWLERWQVEDLPVLEKGNTPEMTRFVGGPESAQQIVARHAKFLRLWETSEARMFSIRSSASVEPVGSVGYWKRQWRGRDIYETGWSVHTAHQGNGIAACALTECLQFAADNGDRDHVLTFPRIDNTASNALCKRAGFTLIREADFEYPKGHSIRVNEWMFDLTYLRPPSQLNQTQGHV</sequence>
<dbReference type="Pfam" id="PF13302">
    <property type="entry name" value="Acetyltransf_3"/>
    <property type="match status" value="1"/>
</dbReference>
<dbReference type="InterPro" id="IPR051531">
    <property type="entry name" value="N-acetyltransferase"/>
</dbReference>
<dbReference type="PROSITE" id="PS51186">
    <property type="entry name" value="GNAT"/>
    <property type="match status" value="1"/>
</dbReference>
<organism evidence="5 6">
    <name type="scientific">Rhodoglobus aureus</name>
    <dbReference type="NCBI Taxonomy" id="191497"/>
    <lineage>
        <taxon>Bacteria</taxon>
        <taxon>Bacillati</taxon>
        <taxon>Actinomycetota</taxon>
        <taxon>Actinomycetes</taxon>
        <taxon>Micrococcales</taxon>
        <taxon>Microbacteriaceae</taxon>
        <taxon>Rhodoglobus</taxon>
    </lineage>
</organism>
<evidence type="ECO:0000256" key="2">
    <source>
        <dbReference type="ARBA" id="ARBA00023315"/>
    </source>
</evidence>
<dbReference type="EMBL" id="BAAAKW010000026">
    <property type="protein sequence ID" value="GAA1215331.1"/>
    <property type="molecule type" value="Genomic_DNA"/>
</dbReference>
<dbReference type="Gene3D" id="3.40.630.30">
    <property type="match status" value="1"/>
</dbReference>